<sequence>MATAVMQKAKFGDEVRMYSPVDLQNSEAVRREVETDPSLENVRRHYCEGTTRTVRGNYTSFVKRDGKLYREFITPRGHERFQFVVPEKYRYAVFRLGHCDASGAHSSRKKTWKRIAEKFYWPGMGHDLSRWVHSCRVCQNTNDSDIEPYDPHELNEEQMGCLDDIRAHSP</sequence>
<organism evidence="3 4">
    <name type="scientific">Chionoecetes opilio</name>
    <name type="common">Atlantic snow crab</name>
    <name type="synonym">Cancer opilio</name>
    <dbReference type="NCBI Taxonomy" id="41210"/>
    <lineage>
        <taxon>Eukaryota</taxon>
        <taxon>Metazoa</taxon>
        <taxon>Ecdysozoa</taxon>
        <taxon>Arthropoda</taxon>
        <taxon>Crustacea</taxon>
        <taxon>Multicrustacea</taxon>
        <taxon>Malacostraca</taxon>
        <taxon>Eumalacostraca</taxon>
        <taxon>Eucarida</taxon>
        <taxon>Decapoda</taxon>
        <taxon>Pleocyemata</taxon>
        <taxon>Brachyura</taxon>
        <taxon>Eubrachyura</taxon>
        <taxon>Majoidea</taxon>
        <taxon>Majidae</taxon>
        <taxon>Chionoecetes</taxon>
    </lineage>
</organism>
<reference evidence="3" key="1">
    <citation type="submission" date="2020-07" db="EMBL/GenBank/DDBJ databases">
        <title>The High-quality genome of the commercially important snow crab, Chionoecetes opilio.</title>
        <authorList>
            <person name="Jeong J.-H."/>
            <person name="Ryu S."/>
        </authorList>
    </citation>
    <scope>NUCLEOTIDE SEQUENCE</scope>
    <source>
        <strain evidence="3">MADBK_172401_WGS</strain>
        <tissue evidence="3">Digestive gland</tissue>
    </source>
</reference>
<dbReference type="FunFam" id="1.10.340.70:FF:000001">
    <property type="entry name" value="Retrovirus-related Pol polyprotein from transposon gypsy-like Protein"/>
    <property type="match status" value="1"/>
</dbReference>
<dbReference type="InterPro" id="IPR050951">
    <property type="entry name" value="Retrovirus_Pol_polyprotein"/>
</dbReference>
<comment type="caution">
    <text evidence="3">The sequence shown here is derived from an EMBL/GenBank/DDBJ whole genome shotgun (WGS) entry which is preliminary data.</text>
</comment>
<dbReference type="Pfam" id="PF17921">
    <property type="entry name" value="Integrase_H2C2"/>
    <property type="match status" value="1"/>
</dbReference>
<feature type="domain" description="Integrase zinc-binding" evidence="2">
    <location>
        <begin position="85"/>
        <end position="143"/>
    </location>
</feature>
<proteinExistence type="predicted"/>
<evidence type="ECO:0000256" key="1">
    <source>
        <dbReference type="ARBA" id="ARBA00012493"/>
    </source>
</evidence>
<dbReference type="PANTHER" id="PTHR37984">
    <property type="entry name" value="PROTEIN CBG26694"/>
    <property type="match status" value="1"/>
</dbReference>
<dbReference type="EMBL" id="JACEEZ010007013">
    <property type="protein sequence ID" value="KAG0724369.1"/>
    <property type="molecule type" value="Genomic_DNA"/>
</dbReference>
<protein>
    <recommendedName>
        <fullName evidence="1">RNA-directed DNA polymerase</fullName>
        <ecNumber evidence="1">2.7.7.49</ecNumber>
    </recommendedName>
</protein>
<dbReference type="Proteomes" id="UP000770661">
    <property type="component" value="Unassembled WGS sequence"/>
</dbReference>
<dbReference type="PANTHER" id="PTHR37984:SF5">
    <property type="entry name" value="PROTEIN NYNRIN-LIKE"/>
    <property type="match status" value="1"/>
</dbReference>
<evidence type="ECO:0000259" key="2">
    <source>
        <dbReference type="Pfam" id="PF17921"/>
    </source>
</evidence>
<accession>A0A8J5CX78</accession>
<dbReference type="OrthoDB" id="425619at2759"/>
<gene>
    <name evidence="3" type="primary">GIN1_6</name>
    <name evidence="3" type="ORF">GWK47_040725</name>
</gene>
<dbReference type="Gene3D" id="1.10.340.70">
    <property type="match status" value="1"/>
</dbReference>
<evidence type="ECO:0000313" key="4">
    <source>
        <dbReference type="Proteomes" id="UP000770661"/>
    </source>
</evidence>
<dbReference type="EC" id="2.7.7.49" evidence="1"/>
<dbReference type="AlphaFoldDB" id="A0A8J5CX78"/>
<dbReference type="InterPro" id="IPR041588">
    <property type="entry name" value="Integrase_H2C2"/>
</dbReference>
<dbReference type="GO" id="GO:0003964">
    <property type="term" value="F:RNA-directed DNA polymerase activity"/>
    <property type="evidence" value="ECO:0007669"/>
    <property type="project" value="UniProtKB-EC"/>
</dbReference>
<name>A0A8J5CX78_CHIOP</name>
<keyword evidence="4" id="KW-1185">Reference proteome</keyword>
<evidence type="ECO:0000313" key="3">
    <source>
        <dbReference type="EMBL" id="KAG0724369.1"/>
    </source>
</evidence>